<accession>A0A4U5VEA5</accession>
<keyword evidence="11" id="KW-1185">Reference proteome</keyword>
<dbReference type="Proteomes" id="UP000298787">
    <property type="component" value="Chromosome 17"/>
</dbReference>
<evidence type="ECO:0000259" key="9">
    <source>
        <dbReference type="PROSITE" id="PS50262"/>
    </source>
</evidence>
<evidence type="ECO:0000256" key="3">
    <source>
        <dbReference type="ARBA" id="ARBA00022989"/>
    </source>
</evidence>
<name>A0A4U5VEA5_COLLU</name>
<feature type="transmembrane region" description="Helical" evidence="8">
    <location>
        <begin position="127"/>
        <end position="148"/>
    </location>
</feature>
<dbReference type="PANTHER" id="PTHR24240">
    <property type="entry name" value="OPSIN"/>
    <property type="match status" value="1"/>
</dbReference>
<protein>
    <submittedName>
        <fullName evidence="10">Melanopsin-A Mammalian-like melanopsin</fullName>
    </submittedName>
</protein>
<organism evidence="10 11">
    <name type="scientific">Collichthys lucidus</name>
    <name type="common">Big head croaker</name>
    <name type="synonym">Sciaena lucida</name>
    <dbReference type="NCBI Taxonomy" id="240159"/>
    <lineage>
        <taxon>Eukaryota</taxon>
        <taxon>Metazoa</taxon>
        <taxon>Chordata</taxon>
        <taxon>Craniata</taxon>
        <taxon>Vertebrata</taxon>
        <taxon>Euteleostomi</taxon>
        <taxon>Actinopterygii</taxon>
        <taxon>Neopterygii</taxon>
        <taxon>Teleostei</taxon>
        <taxon>Neoteleostei</taxon>
        <taxon>Acanthomorphata</taxon>
        <taxon>Eupercaria</taxon>
        <taxon>Sciaenidae</taxon>
        <taxon>Collichthys</taxon>
    </lineage>
</organism>
<gene>
    <name evidence="10" type="ORF">D9C73_019331</name>
</gene>
<evidence type="ECO:0000256" key="5">
    <source>
        <dbReference type="ARBA" id="ARBA00023136"/>
    </source>
</evidence>
<evidence type="ECO:0000256" key="7">
    <source>
        <dbReference type="ARBA" id="ARBA00023224"/>
    </source>
</evidence>
<dbReference type="GO" id="GO:0004930">
    <property type="term" value="F:G protein-coupled receptor activity"/>
    <property type="evidence" value="ECO:0007669"/>
    <property type="project" value="UniProtKB-KW"/>
</dbReference>
<evidence type="ECO:0000313" key="11">
    <source>
        <dbReference type="Proteomes" id="UP000298787"/>
    </source>
</evidence>
<evidence type="ECO:0000256" key="1">
    <source>
        <dbReference type="ARBA" id="ARBA00004141"/>
    </source>
</evidence>
<proteinExistence type="predicted"/>
<dbReference type="AlphaFoldDB" id="A0A4U5VEA5"/>
<keyword evidence="4" id="KW-0297">G-protein coupled receptor</keyword>
<dbReference type="EMBL" id="CM014094">
    <property type="protein sequence ID" value="TKS86011.1"/>
    <property type="molecule type" value="Genomic_DNA"/>
</dbReference>
<feature type="transmembrane region" description="Helical" evidence="8">
    <location>
        <begin position="85"/>
        <end position="107"/>
    </location>
</feature>
<dbReference type="InterPro" id="IPR017452">
    <property type="entry name" value="GPCR_Rhodpsn_7TM"/>
</dbReference>
<comment type="subcellular location">
    <subcellularLocation>
        <location evidence="1">Membrane</location>
        <topology evidence="1">Multi-pass membrane protein</topology>
    </subcellularLocation>
</comment>
<keyword evidence="7" id="KW-0807">Transducer</keyword>
<dbReference type="SUPFAM" id="SSF81321">
    <property type="entry name" value="Family A G protein-coupled receptor-like"/>
    <property type="match status" value="1"/>
</dbReference>
<dbReference type="InterPro" id="IPR050125">
    <property type="entry name" value="GPCR_opsins"/>
</dbReference>
<reference evidence="10 11" key="1">
    <citation type="submission" date="2019-01" db="EMBL/GenBank/DDBJ databases">
        <title>Genome Assembly of Collichthys lucidus.</title>
        <authorList>
            <person name="Cai M."/>
            <person name="Xiao S."/>
        </authorList>
    </citation>
    <scope>NUCLEOTIDE SEQUENCE [LARGE SCALE GENOMIC DNA]</scope>
    <source>
        <strain evidence="10">JT15FE1705JMU</strain>
        <tissue evidence="10">Muscle</tissue>
    </source>
</reference>
<dbReference type="STRING" id="240159.A0A4U5VEA5"/>
<keyword evidence="2 8" id="KW-0812">Transmembrane</keyword>
<dbReference type="Gene3D" id="1.20.1070.10">
    <property type="entry name" value="Rhodopsin 7-helix transmembrane proteins"/>
    <property type="match status" value="1"/>
</dbReference>
<dbReference type="GO" id="GO:0016020">
    <property type="term" value="C:membrane"/>
    <property type="evidence" value="ECO:0007669"/>
    <property type="project" value="UniProtKB-SubCell"/>
</dbReference>
<evidence type="ECO:0000256" key="8">
    <source>
        <dbReference type="SAM" id="Phobius"/>
    </source>
</evidence>
<dbReference type="PROSITE" id="PS00237">
    <property type="entry name" value="G_PROTEIN_RECEP_F1_1"/>
    <property type="match status" value="1"/>
</dbReference>
<sequence length="202" mass="22036">MNGGDSALHQPSARQSVTCSEANCTARHTTETLALSAASAWSGNGSTVDAYRLLELQLPASDAPTVAMVPRASYPFPTVDVPDHAHYTIGSVILAIGITGMIGNFLVIYAFCSMNRRWIFGEKGCEVYAFCGALFGICSMITLTVIAIDRYFVITRPLTSIGVLSRKRALYILLAAWAYSLGWSLPPFFGWRGRTLLKREMN</sequence>
<evidence type="ECO:0000313" key="10">
    <source>
        <dbReference type="EMBL" id="TKS86011.1"/>
    </source>
</evidence>
<keyword evidence="6" id="KW-0675">Receptor</keyword>
<evidence type="ECO:0000256" key="2">
    <source>
        <dbReference type="ARBA" id="ARBA00022692"/>
    </source>
</evidence>
<feature type="domain" description="G-protein coupled receptors family 1 profile" evidence="9">
    <location>
        <begin position="61"/>
        <end position="202"/>
    </location>
</feature>
<dbReference type="InterPro" id="IPR000276">
    <property type="entry name" value="GPCR_Rhodpsn"/>
</dbReference>
<keyword evidence="3 8" id="KW-1133">Transmembrane helix</keyword>
<feature type="transmembrane region" description="Helical" evidence="8">
    <location>
        <begin position="168"/>
        <end position="191"/>
    </location>
</feature>
<dbReference type="PROSITE" id="PS50262">
    <property type="entry name" value="G_PROTEIN_RECEP_F1_2"/>
    <property type="match status" value="1"/>
</dbReference>
<evidence type="ECO:0000256" key="6">
    <source>
        <dbReference type="ARBA" id="ARBA00023170"/>
    </source>
</evidence>
<keyword evidence="5 8" id="KW-0472">Membrane</keyword>
<evidence type="ECO:0000256" key="4">
    <source>
        <dbReference type="ARBA" id="ARBA00023040"/>
    </source>
</evidence>
<dbReference type="Pfam" id="PF00001">
    <property type="entry name" value="7tm_1"/>
    <property type="match status" value="1"/>
</dbReference>